<proteinExistence type="predicted"/>
<protein>
    <submittedName>
        <fullName evidence="2">Uncharacterized protein</fullName>
    </submittedName>
</protein>
<sequence>MWKTMVQMGVCCILKQQKLQFHNHSASVNLAQSKYIDLSLQRLYIVYDFVKHDRLANHLKQVTFPSFQSDGGGHGAVLSFALPGAIRFCTLPSEALFSGGISALADAGSDTDDSPHAFLSSISFDAPTGEERVDGVGASGGGGASLDGERGEAVHEEGEVDGGGLRLEEMDYGRRK</sequence>
<evidence type="ECO:0000313" key="2">
    <source>
        <dbReference type="EMBL" id="KAG8047435.1"/>
    </source>
</evidence>
<gene>
    <name evidence="2" type="ORF">GUJ93_ZPchr0008g13203</name>
</gene>
<comment type="caution">
    <text evidence="2">The sequence shown here is derived from an EMBL/GenBank/DDBJ whole genome shotgun (WGS) entry which is preliminary data.</text>
</comment>
<keyword evidence="3" id="KW-1185">Reference proteome</keyword>
<evidence type="ECO:0000256" key="1">
    <source>
        <dbReference type="SAM" id="MobiDB-lite"/>
    </source>
</evidence>
<feature type="compositionally biased region" description="Basic and acidic residues" evidence="1">
    <location>
        <begin position="147"/>
        <end position="157"/>
    </location>
</feature>
<reference evidence="2" key="2">
    <citation type="submission" date="2021-02" db="EMBL/GenBank/DDBJ databases">
        <authorList>
            <person name="Kimball J.A."/>
            <person name="Haas M.W."/>
            <person name="Macchietto M."/>
            <person name="Kono T."/>
            <person name="Duquette J."/>
            <person name="Shao M."/>
        </authorList>
    </citation>
    <scope>NUCLEOTIDE SEQUENCE</scope>
    <source>
        <tissue evidence="2">Fresh leaf tissue</tissue>
    </source>
</reference>
<name>A0A8J5QZJ3_ZIZPA</name>
<dbReference type="EMBL" id="JAAALK010000290">
    <property type="protein sequence ID" value="KAG8047435.1"/>
    <property type="molecule type" value="Genomic_DNA"/>
</dbReference>
<reference evidence="2" key="1">
    <citation type="journal article" date="2021" name="bioRxiv">
        <title>Whole Genome Assembly and Annotation of Northern Wild Rice, Zizania palustris L., Supports a Whole Genome Duplication in the Zizania Genus.</title>
        <authorList>
            <person name="Haas M."/>
            <person name="Kono T."/>
            <person name="Macchietto M."/>
            <person name="Millas R."/>
            <person name="McGilp L."/>
            <person name="Shao M."/>
            <person name="Duquette J."/>
            <person name="Hirsch C.N."/>
            <person name="Kimball J."/>
        </authorList>
    </citation>
    <scope>NUCLEOTIDE SEQUENCE</scope>
    <source>
        <tissue evidence="2">Fresh leaf tissue</tissue>
    </source>
</reference>
<feature type="compositionally biased region" description="Basic and acidic residues" evidence="1">
    <location>
        <begin position="166"/>
        <end position="176"/>
    </location>
</feature>
<dbReference type="Proteomes" id="UP000729402">
    <property type="component" value="Unassembled WGS sequence"/>
</dbReference>
<feature type="region of interest" description="Disordered" evidence="1">
    <location>
        <begin position="129"/>
        <end position="176"/>
    </location>
</feature>
<organism evidence="2 3">
    <name type="scientific">Zizania palustris</name>
    <name type="common">Northern wild rice</name>
    <dbReference type="NCBI Taxonomy" id="103762"/>
    <lineage>
        <taxon>Eukaryota</taxon>
        <taxon>Viridiplantae</taxon>
        <taxon>Streptophyta</taxon>
        <taxon>Embryophyta</taxon>
        <taxon>Tracheophyta</taxon>
        <taxon>Spermatophyta</taxon>
        <taxon>Magnoliopsida</taxon>
        <taxon>Liliopsida</taxon>
        <taxon>Poales</taxon>
        <taxon>Poaceae</taxon>
        <taxon>BOP clade</taxon>
        <taxon>Oryzoideae</taxon>
        <taxon>Oryzeae</taxon>
        <taxon>Zizaniinae</taxon>
        <taxon>Zizania</taxon>
    </lineage>
</organism>
<evidence type="ECO:0000313" key="3">
    <source>
        <dbReference type="Proteomes" id="UP000729402"/>
    </source>
</evidence>
<accession>A0A8J5QZJ3</accession>
<dbReference type="AlphaFoldDB" id="A0A8J5QZJ3"/>